<comment type="caution">
    <text evidence="2">The sequence shown here is derived from an EMBL/GenBank/DDBJ whole genome shotgun (WGS) entry which is preliminary data.</text>
</comment>
<keyword evidence="3" id="KW-1185">Reference proteome</keyword>
<evidence type="ECO:0000313" key="3">
    <source>
        <dbReference type="Proteomes" id="UP001341840"/>
    </source>
</evidence>
<sequence length="126" mass="14871">MATTMFVSTMFLRLVPPPLRNQIHRYFRKITYYFHPYNRIKFHEFIADENYLMRSSAYIAIQTYLSEHSSKQASRLKAEEAKRSNNSNTPLVLTMDDNEEIVDEYKGIKVKWVLNKITQKNTGLSS</sequence>
<accession>A0ABU6VNL9</accession>
<feature type="domain" description="AAA-type ATPase N-terminal" evidence="1">
    <location>
        <begin position="15"/>
        <end position="115"/>
    </location>
</feature>
<organism evidence="2 3">
    <name type="scientific">Stylosanthes scabra</name>
    <dbReference type="NCBI Taxonomy" id="79078"/>
    <lineage>
        <taxon>Eukaryota</taxon>
        <taxon>Viridiplantae</taxon>
        <taxon>Streptophyta</taxon>
        <taxon>Embryophyta</taxon>
        <taxon>Tracheophyta</taxon>
        <taxon>Spermatophyta</taxon>
        <taxon>Magnoliopsida</taxon>
        <taxon>eudicotyledons</taxon>
        <taxon>Gunneridae</taxon>
        <taxon>Pentapetalae</taxon>
        <taxon>rosids</taxon>
        <taxon>fabids</taxon>
        <taxon>Fabales</taxon>
        <taxon>Fabaceae</taxon>
        <taxon>Papilionoideae</taxon>
        <taxon>50 kb inversion clade</taxon>
        <taxon>dalbergioids sensu lato</taxon>
        <taxon>Dalbergieae</taxon>
        <taxon>Pterocarpus clade</taxon>
        <taxon>Stylosanthes</taxon>
    </lineage>
</organism>
<proteinExistence type="predicted"/>
<reference evidence="2 3" key="1">
    <citation type="journal article" date="2023" name="Plants (Basel)">
        <title>Bridging the Gap: Combining Genomics and Transcriptomics Approaches to Understand Stylosanthes scabra, an Orphan Legume from the Brazilian Caatinga.</title>
        <authorList>
            <person name="Ferreira-Neto J.R.C."/>
            <person name="da Silva M.D."/>
            <person name="Binneck E."/>
            <person name="de Melo N.F."/>
            <person name="da Silva R.H."/>
            <person name="de Melo A.L.T.M."/>
            <person name="Pandolfi V."/>
            <person name="Bustamante F.O."/>
            <person name="Brasileiro-Vidal A.C."/>
            <person name="Benko-Iseppon A.M."/>
        </authorList>
    </citation>
    <scope>NUCLEOTIDE SEQUENCE [LARGE SCALE GENOMIC DNA]</scope>
    <source>
        <tissue evidence="2">Leaves</tissue>
    </source>
</reference>
<protein>
    <recommendedName>
        <fullName evidence="1">AAA-type ATPase N-terminal domain-containing protein</fullName>
    </recommendedName>
</protein>
<evidence type="ECO:0000259" key="1">
    <source>
        <dbReference type="Pfam" id="PF14363"/>
    </source>
</evidence>
<dbReference type="Pfam" id="PF14363">
    <property type="entry name" value="AAA_assoc"/>
    <property type="match status" value="1"/>
</dbReference>
<gene>
    <name evidence="2" type="ORF">PIB30_075386</name>
</gene>
<dbReference type="InterPro" id="IPR025753">
    <property type="entry name" value="AAA_N_dom"/>
</dbReference>
<evidence type="ECO:0000313" key="2">
    <source>
        <dbReference type="EMBL" id="MED6175114.1"/>
    </source>
</evidence>
<dbReference type="Proteomes" id="UP001341840">
    <property type="component" value="Unassembled WGS sequence"/>
</dbReference>
<name>A0ABU6VNL9_9FABA</name>
<dbReference type="EMBL" id="JASCZI010151994">
    <property type="protein sequence ID" value="MED6175114.1"/>
    <property type="molecule type" value="Genomic_DNA"/>
</dbReference>